<evidence type="ECO:0000313" key="1">
    <source>
        <dbReference type="EMBL" id="NIF21056.1"/>
    </source>
</evidence>
<dbReference type="EMBL" id="VWXF01000001">
    <property type="protein sequence ID" value="NIF21056.1"/>
    <property type="molecule type" value="Genomic_DNA"/>
</dbReference>
<gene>
    <name evidence="1" type="ORF">F3J40_05470</name>
</gene>
<comment type="caution">
    <text evidence="1">The sequence shown here is derived from an EMBL/GenBank/DDBJ whole genome shotgun (WGS) entry which is preliminary data.</text>
</comment>
<proteinExistence type="predicted"/>
<reference evidence="1 2" key="1">
    <citation type="journal article" date="2019" name="bioRxiv">
        <title>Bacteria contribute to plant secondary compound degradation in a generalist herbivore system.</title>
        <authorList>
            <person name="Francoeur C.B."/>
            <person name="Khadempour L."/>
            <person name="Moreira-Soto R.D."/>
            <person name="Gotting K."/>
            <person name="Book A.J."/>
            <person name="Pinto-Tomas A.A."/>
            <person name="Keefover-Ring K."/>
            <person name="Currie C.R."/>
        </authorList>
    </citation>
    <scope>NUCLEOTIDE SEQUENCE [LARGE SCALE GENOMIC DNA]</scope>
    <source>
        <strain evidence="1">Acro-835</strain>
    </source>
</reference>
<evidence type="ECO:0000313" key="2">
    <source>
        <dbReference type="Proteomes" id="UP001515683"/>
    </source>
</evidence>
<protein>
    <submittedName>
        <fullName evidence="1">Uncharacterized protein</fullName>
    </submittedName>
</protein>
<accession>A0ABX0R9N6</accession>
<sequence length="217" mass="25086">MKRFLLNALKGIPSTIQLVLAITTLVLTYNIGKEQNVISSLQYSPVFIFNIEQLFRKDYTPTQSEKFEIINEGYPVNNFYSDIDSIMEITFYFKGEFHRNKLKIDYFSVQSRKSGGKERMSGGIGENNISMFSSLKSKLQESLTEKGAKQIAFSFEHLTKISYSDMDQVESEMYFLNSERVKRDVYVKSLEGVDRFYIVSLYEPNVDEITSKLLLSN</sequence>
<organism evidence="1 2">
    <name type="scientific">Candidatus Pantoea multigeneris</name>
    <dbReference type="NCBI Taxonomy" id="2608357"/>
    <lineage>
        <taxon>Bacteria</taxon>
        <taxon>Pseudomonadati</taxon>
        <taxon>Pseudomonadota</taxon>
        <taxon>Gammaproteobacteria</taxon>
        <taxon>Enterobacterales</taxon>
        <taxon>Erwiniaceae</taxon>
        <taxon>Pantoea</taxon>
    </lineage>
</organism>
<keyword evidence="2" id="KW-1185">Reference proteome</keyword>
<dbReference type="Proteomes" id="UP001515683">
    <property type="component" value="Unassembled WGS sequence"/>
</dbReference>
<dbReference type="RefSeq" id="WP_167012873.1">
    <property type="nucleotide sequence ID" value="NZ_VWXF01000001.1"/>
</dbReference>
<name>A0ABX0R9N6_9GAMM</name>